<dbReference type="Gene3D" id="1.10.40.30">
    <property type="entry name" value="Fumarase/aspartase (C-terminal domain)"/>
    <property type="match status" value="1"/>
</dbReference>
<dbReference type="AlphaFoldDB" id="A0A160VDZ7"/>
<evidence type="ECO:0000256" key="6">
    <source>
        <dbReference type="ARBA" id="ARBA00022755"/>
    </source>
</evidence>
<accession>A0A160VDZ7</accession>
<dbReference type="UniPathway" id="UPA00075">
    <property type="reaction ID" value="UER00336"/>
</dbReference>
<evidence type="ECO:0000256" key="3">
    <source>
        <dbReference type="ARBA" id="ARBA00008273"/>
    </source>
</evidence>
<gene>
    <name evidence="11" type="ORF">MGWOODY_Mmi1689</name>
</gene>
<feature type="domain" description="Adenylosuccinate lyase PurB C-terminal" evidence="10">
    <location>
        <begin position="329"/>
        <end position="443"/>
    </location>
</feature>
<dbReference type="InterPro" id="IPR013539">
    <property type="entry name" value="PurB_C"/>
</dbReference>
<dbReference type="InterPro" id="IPR004769">
    <property type="entry name" value="Pur_lyase"/>
</dbReference>
<dbReference type="Gene3D" id="1.10.275.10">
    <property type="entry name" value="Fumarase/aspartase (N-terminal domain)"/>
    <property type="match status" value="1"/>
</dbReference>
<dbReference type="NCBIfam" id="NF006764">
    <property type="entry name" value="PRK09285.1"/>
    <property type="match status" value="1"/>
</dbReference>
<dbReference type="UniPathway" id="UPA00074">
    <property type="reaction ID" value="UER00132"/>
</dbReference>
<evidence type="ECO:0000256" key="7">
    <source>
        <dbReference type="ARBA" id="ARBA00023239"/>
    </source>
</evidence>
<comment type="pathway">
    <text evidence="2">Purine metabolism; AMP biosynthesis via de novo pathway; AMP from IMP: step 2/2.</text>
</comment>
<dbReference type="GO" id="GO:0004018">
    <property type="term" value="F:N6-(1,2-dicarboxyethyl)AMP AMP-lyase (fumarate-forming) activity"/>
    <property type="evidence" value="ECO:0007669"/>
    <property type="project" value="InterPro"/>
</dbReference>
<evidence type="ECO:0000256" key="5">
    <source>
        <dbReference type="ARBA" id="ARBA00017058"/>
    </source>
</evidence>
<dbReference type="PANTHER" id="PTHR43411">
    <property type="entry name" value="ADENYLOSUCCINATE LYASE"/>
    <property type="match status" value="1"/>
</dbReference>
<feature type="domain" description="Fumarate lyase N-terminal" evidence="9">
    <location>
        <begin position="13"/>
        <end position="313"/>
    </location>
</feature>
<dbReference type="PANTHER" id="PTHR43411:SF1">
    <property type="entry name" value="ADENYLOSUCCINATE LYASE"/>
    <property type="match status" value="1"/>
</dbReference>
<dbReference type="PRINTS" id="PR00149">
    <property type="entry name" value="FUMRATELYASE"/>
</dbReference>
<dbReference type="InterPro" id="IPR008948">
    <property type="entry name" value="L-Aspartase-like"/>
</dbReference>
<dbReference type="InterPro" id="IPR022761">
    <property type="entry name" value="Fumarate_lyase_N"/>
</dbReference>
<sequence length="453" mass="51153">MPDQLDSISPLDGRYNKDAAVLSHYFSESALMRYRLQVEVEYLIALSNENKITALPPMPNLVQTTLRKLYEKFDSRAARRIKKIETQTNHDVKAIEQYMGEKLQKINLSKFIPWVHFGLTSEDINNIAYSLMWRDGMKYVYLPMLNALQKEIKKLSRLYSSVAMLALTHGQAATPTTFGKEMAVFHRRLNRQAAMLKEQRLQGKISGATGTWAAHIVAYPGIDWIRFSGRLVKRFGLNPSPVTTQVEPHDSLAESYHILARINSILIDFTRDMWLYISRAILGQKKITGETGSSTMPHKINPIYFENAEGNCGLANAVLNHLASKLTVSRMQRDLSGSTVVRNQGVALGHSFVGLNNLLKGLDRITINQENMCAELDKHWEVLAEAIQTILRKNGHPGAYNKLKNLTRGNCLDQETIHKLISDLNITTDDKNNLLKLTPADYTGLAHKLAQLK</sequence>
<protein>
    <recommendedName>
        <fullName evidence="5">Adenylosuccinate lyase</fullName>
        <ecNumber evidence="4">4.3.2.2</ecNumber>
    </recommendedName>
    <alternativeName>
        <fullName evidence="8">Adenylosuccinase</fullName>
    </alternativeName>
</protein>
<dbReference type="InterPro" id="IPR020557">
    <property type="entry name" value="Fumarate_lyase_CS"/>
</dbReference>
<dbReference type="Pfam" id="PF08328">
    <property type="entry name" value="ASL_C"/>
    <property type="match status" value="1"/>
</dbReference>
<comment type="pathway">
    <text evidence="1">Purine metabolism; IMP biosynthesis via de novo pathway; 5-amino-1-(5-phospho-D-ribosyl)imidazole-4-carboxamide from 5-amino-1-(5-phospho-D-ribosyl)imidazole-4-carboxylate: step 2/2.</text>
</comment>
<dbReference type="PROSITE" id="PS00163">
    <property type="entry name" value="FUMARATE_LYASES"/>
    <property type="match status" value="1"/>
</dbReference>
<dbReference type="SUPFAM" id="SSF48557">
    <property type="entry name" value="L-aspartase-like"/>
    <property type="match status" value="1"/>
</dbReference>
<keyword evidence="7 11" id="KW-0456">Lyase</keyword>
<organism evidence="11">
    <name type="scientific">hydrothermal vent metagenome</name>
    <dbReference type="NCBI Taxonomy" id="652676"/>
    <lineage>
        <taxon>unclassified sequences</taxon>
        <taxon>metagenomes</taxon>
        <taxon>ecological metagenomes</taxon>
    </lineage>
</organism>
<evidence type="ECO:0000313" key="11">
    <source>
        <dbReference type="EMBL" id="CUV08740.1"/>
    </source>
</evidence>
<dbReference type="GO" id="GO:0006189">
    <property type="term" value="P:'de novo' IMP biosynthetic process"/>
    <property type="evidence" value="ECO:0007669"/>
    <property type="project" value="UniProtKB-UniPathway"/>
</dbReference>
<dbReference type="InterPro" id="IPR000362">
    <property type="entry name" value="Fumarate_lyase_fam"/>
</dbReference>
<keyword evidence="6" id="KW-0658">Purine biosynthesis</keyword>
<evidence type="ECO:0000259" key="10">
    <source>
        <dbReference type="Pfam" id="PF08328"/>
    </source>
</evidence>
<dbReference type="InterPro" id="IPR047136">
    <property type="entry name" value="PurB_bact"/>
</dbReference>
<dbReference type="Pfam" id="PF00206">
    <property type="entry name" value="Lyase_1"/>
    <property type="match status" value="1"/>
</dbReference>
<name>A0A160VDZ7_9ZZZZ</name>
<evidence type="ECO:0000256" key="8">
    <source>
        <dbReference type="ARBA" id="ARBA00030717"/>
    </source>
</evidence>
<evidence type="ECO:0000256" key="2">
    <source>
        <dbReference type="ARBA" id="ARBA00004734"/>
    </source>
</evidence>
<comment type="similarity">
    <text evidence="3">Belongs to the lyase 1 family. Adenylosuccinate lyase subfamily.</text>
</comment>
<dbReference type="Gene3D" id="1.20.200.10">
    <property type="entry name" value="Fumarase/aspartase (Central domain)"/>
    <property type="match status" value="1"/>
</dbReference>
<dbReference type="NCBIfam" id="TIGR00928">
    <property type="entry name" value="purB"/>
    <property type="match status" value="1"/>
</dbReference>
<evidence type="ECO:0000256" key="1">
    <source>
        <dbReference type="ARBA" id="ARBA00004706"/>
    </source>
</evidence>
<dbReference type="EMBL" id="FAXC01000116">
    <property type="protein sequence ID" value="CUV08740.1"/>
    <property type="molecule type" value="Genomic_DNA"/>
</dbReference>
<evidence type="ECO:0000256" key="4">
    <source>
        <dbReference type="ARBA" id="ARBA00012339"/>
    </source>
</evidence>
<reference evidence="11" key="1">
    <citation type="submission" date="2015-10" db="EMBL/GenBank/DDBJ databases">
        <authorList>
            <person name="Gilbert D.G."/>
        </authorList>
    </citation>
    <scope>NUCLEOTIDE SEQUENCE</scope>
</reference>
<dbReference type="InterPro" id="IPR024083">
    <property type="entry name" value="Fumarase/histidase_N"/>
</dbReference>
<dbReference type="EC" id="4.3.2.2" evidence="4"/>
<dbReference type="GO" id="GO:0044208">
    <property type="term" value="P:'de novo' AMP biosynthetic process"/>
    <property type="evidence" value="ECO:0007669"/>
    <property type="project" value="UniProtKB-UniPathway"/>
</dbReference>
<proteinExistence type="inferred from homology"/>
<evidence type="ECO:0000259" key="9">
    <source>
        <dbReference type="Pfam" id="PF00206"/>
    </source>
</evidence>